<keyword evidence="2 5" id="KW-0175">Coiled coil</keyword>
<evidence type="ECO:0000256" key="3">
    <source>
        <dbReference type="ARBA" id="ARBA00033729"/>
    </source>
</evidence>
<accession>A0A8C4WG00</accession>
<feature type="compositionally biased region" description="Basic and acidic residues" evidence="6">
    <location>
        <begin position="272"/>
        <end position="286"/>
    </location>
</feature>
<dbReference type="SMART" id="SM00784">
    <property type="entry name" value="SPT2"/>
    <property type="match status" value="1"/>
</dbReference>
<comment type="function">
    <text evidence="3">Interconverts simultaneously and stereospecifically pyruvate and lactate with concomitant interconversion of NADH and NAD(+).</text>
</comment>
<reference evidence="8" key="1">
    <citation type="submission" date="2025-08" db="UniProtKB">
        <authorList>
            <consortium name="Ensembl"/>
        </authorList>
    </citation>
    <scope>IDENTIFICATION</scope>
</reference>
<dbReference type="PRINTS" id="PR00086">
    <property type="entry name" value="LLDHDRGNASE"/>
</dbReference>
<feature type="region of interest" description="Disordered" evidence="6">
    <location>
        <begin position="121"/>
        <end position="166"/>
    </location>
</feature>
<dbReference type="Pfam" id="PF05743">
    <property type="entry name" value="UEV"/>
    <property type="match status" value="1"/>
</dbReference>
<dbReference type="PROSITE" id="PS51322">
    <property type="entry name" value="UEV"/>
    <property type="match status" value="1"/>
</dbReference>
<feature type="compositionally biased region" description="Gly residues" evidence="6">
    <location>
        <begin position="525"/>
        <end position="544"/>
    </location>
</feature>
<dbReference type="InterPro" id="IPR036291">
    <property type="entry name" value="NAD(P)-bd_dom_sf"/>
</dbReference>
<dbReference type="InterPro" id="IPR054552">
    <property type="entry name" value="SPT2_N"/>
</dbReference>
<evidence type="ECO:0000256" key="5">
    <source>
        <dbReference type="SAM" id="Coils"/>
    </source>
</evidence>
<name>A0A8C4WG00_9SAUR</name>
<dbReference type="CDD" id="cd11685">
    <property type="entry name" value="UEV_TSG101-like"/>
    <property type="match status" value="1"/>
</dbReference>
<dbReference type="SUPFAM" id="SSF51735">
    <property type="entry name" value="NAD(P)-binding Rossmann-fold domains"/>
    <property type="match status" value="1"/>
</dbReference>
<reference evidence="8" key="2">
    <citation type="submission" date="2025-09" db="UniProtKB">
        <authorList>
            <consortium name="Ensembl"/>
        </authorList>
    </citation>
    <scope>IDENTIFICATION</scope>
</reference>
<dbReference type="InterPro" id="IPR001236">
    <property type="entry name" value="Lactate/malate_DH_N"/>
</dbReference>
<evidence type="ECO:0000313" key="8">
    <source>
        <dbReference type="Ensembl" id="ENSGEVP00005016833.1"/>
    </source>
</evidence>
<feature type="compositionally biased region" description="Polar residues" evidence="6">
    <location>
        <begin position="330"/>
        <end position="361"/>
    </location>
</feature>
<dbReference type="InterPro" id="IPR015955">
    <property type="entry name" value="Lactate_DH/Glyco_Ohase_4_C"/>
</dbReference>
<protein>
    <submittedName>
        <fullName evidence="8">UEV and lactate/malate dehyrogenase domains</fullName>
    </submittedName>
</protein>
<feature type="compositionally biased region" description="Gly residues" evidence="6">
    <location>
        <begin position="552"/>
        <end position="565"/>
    </location>
</feature>
<dbReference type="PANTHER" id="PTHR43128">
    <property type="entry name" value="L-2-HYDROXYCARBOXYLATE DEHYDROGENASE (NAD(P)(+))"/>
    <property type="match status" value="1"/>
</dbReference>
<dbReference type="PANTHER" id="PTHR43128:SF33">
    <property type="entry name" value="UBIQUITIN-CONJUGATING ENZYME E2 VARIANT 3"/>
    <property type="match status" value="1"/>
</dbReference>
<gene>
    <name evidence="8" type="primary">SPTY2D1</name>
</gene>
<dbReference type="CDD" id="cd05293">
    <property type="entry name" value="LDH_1"/>
    <property type="match status" value="1"/>
</dbReference>
<dbReference type="GO" id="GO:0015031">
    <property type="term" value="P:protein transport"/>
    <property type="evidence" value="ECO:0007669"/>
    <property type="project" value="InterPro"/>
</dbReference>
<dbReference type="SUPFAM" id="SSF54495">
    <property type="entry name" value="UBC-like"/>
    <property type="match status" value="1"/>
</dbReference>
<dbReference type="Ensembl" id="ENSGEVT00005017686.1">
    <property type="protein sequence ID" value="ENSGEVP00005016833.1"/>
    <property type="gene ID" value="ENSGEVG00005011961.1"/>
</dbReference>
<feature type="compositionally biased region" description="Polar residues" evidence="6">
    <location>
        <begin position="231"/>
        <end position="240"/>
    </location>
</feature>
<dbReference type="Gene3D" id="3.90.110.10">
    <property type="entry name" value="Lactate dehydrogenase/glycoside hydrolase, family 4, C-terminal"/>
    <property type="match status" value="1"/>
</dbReference>
<keyword evidence="9" id="KW-1185">Reference proteome</keyword>
<dbReference type="Gene3D" id="3.10.110.10">
    <property type="entry name" value="Ubiquitin Conjugating Enzyme"/>
    <property type="match status" value="1"/>
</dbReference>
<evidence type="ECO:0000259" key="7">
    <source>
        <dbReference type="PROSITE" id="PS51322"/>
    </source>
</evidence>
<feature type="compositionally biased region" description="Polar residues" evidence="6">
    <location>
        <begin position="614"/>
        <end position="623"/>
    </location>
</feature>
<feature type="compositionally biased region" description="Low complexity" evidence="6">
    <location>
        <begin position="307"/>
        <end position="320"/>
    </location>
</feature>
<dbReference type="Proteomes" id="UP000694390">
    <property type="component" value="Unassembled WGS sequence"/>
</dbReference>
<feature type="compositionally biased region" description="Acidic residues" evidence="6">
    <location>
        <begin position="122"/>
        <end position="131"/>
    </location>
</feature>
<dbReference type="GO" id="GO:0006089">
    <property type="term" value="P:lactate metabolic process"/>
    <property type="evidence" value="ECO:0007669"/>
    <property type="project" value="TreeGrafter"/>
</dbReference>
<dbReference type="Pfam" id="PF00056">
    <property type="entry name" value="Ldh_1_N"/>
    <property type="match status" value="1"/>
</dbReference>
<evidence type="ECO:0000256" key="1">
    <source>
        <dbReference type="ARBA" id="ARBA00006461"/>
    </source>
</evidence>
<feature type="compositionally biased region" description="Low complexity" evidence="6">
    <location>
        <begin position="585"/>
        <end position="605"/>
    </location>
</feature>
<dbReference type="InterPro" id="IPR001557">
    <property type="entry name" value="L-lactate/malate_DH"/>
</dbReference>
<dbReference type="Pfam" id="PF22878">
    <property type="entry name" value="SPT2_N"/>
    <property type="match status" value="1"/>
</dbReference>
<dbReference type="AlphaFoldDB" id="A0A8C4WG00"/>
<evidence type="ECO:0000256" key="2">
    <source>
        <dbReference type="ARBA" id="ARBA00023054"/>
    </source>
</evidence>
<evidence type="ECO:0000256" key="6">
    <source>
        <dbReference type="SAM" id="MobiDB-lite"/>
    </source>
</evidence>
<dbReference type="InterPro" id="IPR013256">
    <property type="entry name" value="Chromatin_SPT2"/>
</dbReference>
<evidence type="ECO:0000256" key="4">
    <source>
        <dbReference type="ARBA" id="ARBA00048275"/>
    </source>
</evidence>
<dbReference type="GeneTree" id="ENSGT00940000164122"/>
<dbReference type="InterPro" id="IPR022383">
    <property type="entry name" value="Lactate/malate_DH_C"/>
</dbReference>
<feature type="coiled-coil region" evidence="5">
    <location>
        <begin position="48"/>
        <end position="77"/>
    </location>
</feature>
<dbReference type="InterPro" id="IPR016135">
    <property type="entry name" value="UBQ-conjugating_enzyme/RWD"/>
</dbReference>
<dbReference type="InterPro" id="IPR008883">
    <property type="entry name" value="UEV_N"/>
</dbReference>
<dbReference type="OrthoDB" id="5405561at2759"/>
<dbReference type="SUPFAM" id="SSF56327">
    <property type="entry name" value="LDH C-terminal domain-like"/>
    <property type="match status" value="1"/>
</dbReference>
<dbReference type="Pfam" id="PF02866">
    <property type="entry name" value="Ldh_1_C"/>
    <property type="match status" value="1"/>
</dbReference>
<evidence type="ECO:0000313" key="9">
    <source>
        <dbReference type="Proteomes" id="UP000694390"/>
    </source>
</evidence>
<feature type="compositionally biased region" description="Polar residues" evidence="6">
    <location>
        <begin position="251"/>
        <end position="268"/>
    </location>
</feature>
<comment type="similarity">
    <text evidence="1">Belongs to the SPT2 family.</text>
</comment>
<dbReference type="GO" id="GO:0004459">
    <property type="term" value="F:L-lactate dehydrogenase (NAD+) activity"/>
    <property type="evidence" value="ECO:0007669"/>
    <property type="project" value="UniProtKB-EC"/>
</dbReference>
<feature type="compositionally biased region" description="Low complexity" evidence="6">
    <location>
        <begin position="151"/>
        <end position="164"/>
    </location>
</feature>
<proteinExistence type="inferred from homology"/>
<comment type="catalytic activity">
    <reaction evidence="4">
        <text>(S)-lactate + NAD(+) = pyruvate + NADH + H(+)</text>
        <dbReference type="Rhea" id="RHEA:23444"/>
        <dbReference type="ChEBI" id="CHEBI:15361"/>
        <dbReference type="ChEBI" id="CHEBI:15378"/>
        <dbReference type="ChEBI" id="CHEBI:16651"/>
        <dbReference type="ChEBI" id="CHEBI:57540"/>
        <dbReference type="ChEBI" id="CHEBI:57945"/>
        <dbReference type="EC" id="1.1.1.27"/>
    </reaction>
    <physiologicalReaction direction="left-to-right" evidence="4">
        <dbReference type="Rhea" id="RHEA:23445"/>
    </physiologicalReaction>
    <physiologicalReaction direction="right-to-left" evidence="4">
        <dbReference type="Rhea" id="RHEA:23446"/>
    </physiologicalReaction>
</comment>
<dbReference type="Gene3D" id="3.40.50.720">
    <property type="entry name" value="NAD(P)-binding Rossmann-like Domain"/>
    <property type="match status" value="1"/>
</dbReference>
<dbReference type="Pfam" id="PF08243">
    <property type="entry name" value="SPT2"/>
    <property type="match status" value="1"/>
</dbReference>
<organism evidence="8 9">
    <name type="scientific">Gopherus evgoodei</name>
    <name type="common">Goodes thornscrub tortoise</name>
    <dbReference type="NCBI Taxonomy" id="1825980"/>
    <lineage>
        <taxon>Eukaryota</taxon>
        <taxon>Metazoa</taxon>
        <taxon>Chordata</taxon>
        <taxon>Craniata</taxon>
        <taxon>Vertebrata</taxon>
        <taxon>Euteleostomi</taxon>
        <taxon>Archelosauria</taxon>
        <taxon>Testudinata</taxon>
        <taxon>Testudines</taxon>
        <taxon>Cryptodira</taxon>
        <taxon>Durocryptodira</taxon>
        <taxon>Testudinoidea</taxon>
        <taxon>Testudinidae</taxon>
        <taxon>Gopherus</taxon>
    </lineage>
</organism>
<feature type="compositionally biased region" description="Basic and acidic residues" evidence="6">
    <location>
        <begin position="188"/>
        <end position="229"/>
    </location>
</feature>
<feature type="domain" description="UEV" evidence="7">
    <location>
        <begin position="714"/>
        <end position="851"/>
    </location>
</feature>
<feature type="region of interest" description="Disordered" evidence="6">
    <location>
        <begin position="188"/>
        <end position="663"/>
    </location>
</feature>
<sequence length="1188" mass="126904">MDFREILMVASEQQGLSAVSKRYSLAVGPPKKDPKVKGVHSAAVQAFLRRKEEEIREKELEAKRKKEKLLAKRIELKHDRKARAMASRTKDNFYGYNGIPIEEKPKKRQTCENVSRCTDAEYMTEDEEEQFEYSQTESEHEPEEYEEKPSKAAVKPKAPPNSASTPMNFVDLLRLAEKKQYEPVEIKVVKKTEERPRTAEELREKEFLDRKNKKGEIQKEKKKPEKEIKNVTASSSSNKVFSHKEFINAKLSKNSVDKCSSSKGSFPSQCGPDKKSSRPVFSDKHARSSSSSKYSQVEKAKVTQNESLKSSSSGIHSRSSVNGVGKFGSGTHTPSSKAPTNGAQKLQSTKEPSLKKSTSLHTKLGSATPPQHEIVKNSSSGRPGSSVGVGRPGRLGTSAGMVRPASSVGTGGPGRPASSAGMGGPGRPASSAGTGGPGRPASSAGTGGPGRPASSAGTGGPGRPASSAGTGGPGRPASSAGTGGPGRPASSAGTGGPGRPASSAGTGGPGRPASSAGTGRPGTSAGMGGPGRPGSSAGMGGPGRPGSSTGMGRPGRPGSSGGTGRPGSSVEMGDPGRPRSSVRAGPGKSVSSSVGPGRPGSSSVAPPKPKCTVVSETISSKNLVSRPINVPMNGTRPSPGHRPVFHPQGLPRPSLPPISYKRQIEDDEEYDSEMDDFIDDEGQPQEEISKHIREIFGYDRNKYKDESDYALRYMESSWKEQQKEEARSLRLGVQEDLEELRREEEELKPFKDGSLKDLLNFSGTIPVKYQGNSYNIPICLWILDSHPFAPPICLLKPTINMEISVGKHVDAHGRIYLPYLQNWSHPKSIIIGLIKEMIEKFEEELPLYSVSSSDEAKQLELLSYIAKITTGETDINSKTMVDGQKKDGGFNKVTVIGAGDLGIACVLAIAAKGAADQVVLLDLSEGAAKGGTMDLDIFALPNVEISKDFSASAHSKVVVLTVNSLGNAQSYLGVIQSNVDLFRGIVPAVAHYSQNSVLLVASHPVEIMTYVSWKLSAFPKSRVIGIGCNLDTERFQYIITNLLKAQTIGKEAWIIGERGEDKVPAWCGSNLVTCHQTEGVMNDNSQEQLANRAMEVLKGKGQKSWSVGLSIADLIESILKNKRKVHSISTLAKGCCNINSEVFLSMPCILGTNGVTEIIKPLKEDKVVAKKLQSSAASIHDLQQQLKL</sequence>
<feature type="compositionally biased region" description="Low complexity" evidence="6">
    <location>
        <begin position="378"/>
        <end position="394"/>
    </location>
</feature>